<feature type="compositionally biased region" description="Polar residues" evidence="1">
    <location>
        <begin position="23"/>
        <end position="33"/>
    </location>
</feature>
<evidence type="ECO:0000256" key="2">
    <source>
        <dbReference type="SAM" id="Phobius"/>
    </source>
</evidence>
<organism evidence="3 4">
    <name type="scientific">Pyricularia oryzae</name>
    <name type="common">Rice blast fungus</name>
    <name type="synonym">Magnaporthe oryzae</name>
    <dbReference type="NCBI Taxonomy" id="318829"/>
    <lineage>
        <taxon>Eukaryota</taxon>
        <taxon>Fungi</taxon>
        <taxon>Dikarya</taxon>
        <taxon>Ascomycota</taxon>
        <taxon>Pezizomycotina</taxon>
        <taxon>Sordariomycetes</taxon>
        <taxon>Sordariomycetidae</taxon>
        <taxon>Magnaporthales</taxon>
        <taxon>Pyriculariaceae</taxon>
        <taxon>Pyricularia</taxon>
    </lineage>
</organism>
<protein>
    <submittedName>
        <fullName evidence="3">Uncharacterized protein</fullName>
    </submittedName>
</protein>
<dbReference type="EMBL" id="CP034208">
    <property type="protein sequence ID" value="QBZ62256.1"/>
    <property type="molecule type" value="Genomic_DNA"/>
</dbReference>
<feature type="compositionally biased region" description="Basic and acidic residues" evidence="1">
    <location>
        <begin position="1"/>
        <end position="13"/>
    </location>
</feature>
<evidence type="ECO:0000313" key="3">
    <source>
        <dbReference type="EMBL" id="QBZ62256.1"/>
    </source>
</evidence>
<name>A0A4P7NJT1_PYROR</name>
<keyword evidence="2" id="KW-0812">Transmembrane</keyword>
<feature type="compositionally biased region" description="Low complexity" evidence="1">
    <location>
        <begin position="130"/>
        <end position="147"/>
    </location>
</feature>
<feature type="region of interest" description="Disordered" evidence="1">
    <location>
        <begin position="1"/>
        <end position="40"/>
    </location>
</feature>
<evidence type="ECO:0000256" key="1">
    <source>
        <dbReference type="SAM" id="MobiDB-lite"/>
    </source>
</evidence>
<sequence>MRNEQDEKEHEPALPKSFAKKNMATTEASPTETRPTEKPAVVRMTFDPERHITNRPFLCWQSSDHCISSGAPRHHHMSSRSTTKAPIGRRGLSFRGQSASCTGVVASPAATNMGSATRKVKARWKASNSLLLPPGTGPETETPTTGPDSRTTSGSDRDLQAGAKAVVAAGVVVFVVVFVVVLVILSLAMTGKRWKGKKVEGGMIGPAMRWMQSGNVQQ</sequence>
<evidence type="ECO:0000313" key="4">
    <source>
        <dbReference type="Proteomes" id="UP000294847"/>
    </source>
</evidence>
<dbReference type="AlphaFoldDB" id="A0A4P7NJT1"/>
<feature type="region of interest" description="Disordered" evidence="1">
    <location>
        <begin position="69"/>
        <end position="90"/>
    </location>
</feature>
<proteinExistence type="predicted"/>
<keyword evidence="2" id="KW-0472">Membrane</keyword>
<accession>A0A4P7NJT1</accession>
<reference evidence="3 4" key="1">
    <citation type="journal article" date="2019" name="Mol. Biol. Evol.">
        <title>Blast fungal genomes show frequent chromosomal changes, gene gains and losses, and effector gene turnover.</title>
        <authorList>
            <person name="Gomez Luciano L.B."/>
            <person name="Jason Tsai I."/>
            <person name="Chuma I."/>
            <person name="Tosa Y."/>
            <person name="Chen Y.H."/>
            <person name="Li J.Y."/>
            <person name="Li M.Y."/>
            <person name="Jade Lu M.Y."/>
            <person name="Nakayashiki H."/>
            <person name="Li W.H."/>
        </authorList>
    </citation>
    <scope>NUCLEOTIDE SEQUENCE [LARGE SCALE GENOMIC DNA]</scope>
    <source>
        <strain evidence="3">MZ5-1-6</strain>
    </source>
</reference>
<gene>
    <name evidence="3" type="ORF">PoMZ_11133</name>
</gene>
<dbReference type="Proteomes" id="UP000294847">
    <property type="component" value="Chromosome 5"/>
</dbReference>
<keyword evidence="2" id="KW-1133">Transmembrane helix</keyword>
<feature type="region of interest" description="Disordered" evidence="1">
    <location>
        <begin position="126"/>
        <end position="157"/>
    </location>
</feature>
<feature type="transmembrane region" description="Helical" evidence="2">
    <location>
        <begin position="165"/>
        <end position="188"/>
    </location>
</feature>